<evidence type="ECO:0000256" key="1">
    <source>
        <dbReference type="ARBA" id="ARBA00004651"/>
    </source>
</evidence>
<dbReference type="Pfam" id="PF01925">
    <property type="entry name" value="TauE"/>
    <property type="match status" value="1"/>
</dbReference>
<dbReference type="GO" id="GO:0005886">
    <property type="term" value="C:plasma membrane"/>
    <property type="evidence" value="ECO:0007669"/>
    <property type="project" value="UniProtKB-SubCell"/>
</dbReference>
<dbReference type="RefSeq" id="WP_132860645.1">
    <property type="nucleotide sequence ID" value="NZ_SMGR01000002.1"/>
</dbReference>
<keyword evidence="6 8" id="KW-1133">Transmembrane helix</keyword>
<comment type="similarity">
    <text evidence="2 8">Belongs to the 4-toluene sulfonate uptake permease (TSUP) (TC 2.A.102) family.</text>
</comment>
<reference evidence="9 10" key="1">
    <citation type="submission" date="2019-03" db="EMBL/GenBank/DDBJ databases">
        <title>Genomic Encyclopedia of Archaeal and Bacterial Type Strains, Phase II (KMG-II): from individual species to whole genera.</title>
        <authorList>
            <person name="Goeker M."/>
        </authorList>
    </citation>
    <scope>NUCLEOTIDE SEQUENCE [LARGE SCALE GENOMIC DNA]</scope>
    <source>
        <strain evidence="9 10">DSM 26433</strain>
    </source>
</reference>
<feature type="transmembrane region" description="Helical" evidence="8">
    <location>
        <begin position="35"/>
        <end position="56"/>
    </location>
</feature>
<evidence type="ECO:0000256" key="2">
    <source>
        <dbReference type="ARBA" id="ARBA00009142"/>
    </source>
</evidence>
<feature type="transmembrane region" description="Helical" evidence="8">
    <location>
        <begin position="139"/>
        <end position="161"/>
    </location>
</feature>
<comment type="subcellular location">
    <subcellularLocation>
        <location evidence="1 8">Cell membrane</location>
        <topology evidence="1 8">Multi-pass membrane protein</topology>
    </subcellularLocation>
</comment>
<dbReference type="OrthoDB" id="7345770at2"/>
<organism evidence="9 10">
    <name type="scientific">Shimia isoporae</name>
    <dbReference type="NCBI Taxonomy" id="647720"/>
    <lineage>
        <taxon>Bacteria</taxon>
        <taxon>Pseudomonadati</taxon>
        <taxon>Pseudomonadota</taxon>
        <taxon>Alphaproteobacteria</taxon>
        <taxon>Rhodobacterales</taxon>
        <taxon>Roseobacteraceae</taxon>
    </lineage>
</organism>
<keyword evidence="4 8" id="KW-1003">Cell membrane</keyword>
<accession>A0A4R1N3L7</accession>
<keyword evidence="10" id="KW-1185">Reference proteome</keyword>
<protein>
    <recommendedName>
        <fullName evidence="8">Probable membrane transporter protein</fullName>
    </recommendedName>
</protein>
<evidence type="ECO:0000256" key="3">
    <source>
        <dbReference type="ARBA" id="ARBA00022448"/>
    </source>
</evidence>
<feature type="transmembrane region" description="Helical" evidence="8">
    <location>
        <begin position="107"/>
        <end position="127"/>
    </location>
</feature>
<dbReference type="AlphaFoldDB" id="A0A4R1N3L7"/>
<dbReference type="InterPro" id="IPR002781">
    <property type="entry name" value="TM_pro_TauE-like"/>
</dbReference>
<dbReference type="InterPro" id="IPR052017">
    <property type="entry name" value="TSUP"/>
</dbReference>
<feature type="transmembrane region" description="Helical" evidence="8">
    <location>
        <begin position="12"/>
        <end position="29"/>
    </location>
</feature>
<keyword evidence="3" id="KW-0813">Transport</keyword>
<sequence length="251" mass="26411">MIDALALPTEHYLWLALICFVAGMVRGFSGFALSAVVMAAGVIFLPPIALIPILWFQEMTASLLMVRGGWKEANRRTVTGLVLGSAIGVPIGLTLTQSLPVDTSKLLALSVIVLLAATQLAKLRLPFLATRAGLWGSGVLAGIATGLAHVGGMVVALYVLASNAPAREMRASLVLFLFASSLISLMTYLIFDVMTAQSALRGLALAPASALGVIAGKTMFRPAWEPYYKPFCLSLLIALATLGILRQSIGA</sequence>
<comment type="caution">
    <text evidence="9">The sequence shown here is derived from an EMBL/GenBank/DDBJ whole genome shotgun (WGS) entry which is preliminary data.</text>
</comment>
<dbReference type="PANTHER" id="PTHR30269">
    <property type="entry name" value="TRANSMEMBRANE PROTEIN YFCA"/>
    <property type="match status" value="1"/>
</dbReference>
<keyword evidence="7 8" id="KW-0472">Membrane</keyword>
<feature type="transmembrane region" description="Helical" evidence="8">
    <location>
        <begin position="77"/>
        <end position="95"/>
    </location>
</feature>
<evidence type="ECO:0000256" key="7">
    <source>
        <dbReference type="ARBA" id="ARBA00023136"/>
    </source>
</evidence>
<name>A0A4R1N3L7_9RHOB</name>
<feature type="transmembrane region" description="Helical" evidence="8">
    <location>
        <begin position="173"/>
        <end position="191"/>
    </location>
</feature>
<evidence type="ECO:0000313" key="10">
    <source>
        <dbReference type="Proteomes" id="UP000295673"/>
    </source>
</evidence>
<feature type="transmembrane region" description="Helical" evidence="8">
    <location>
        <begin position="226"/>
        <end position="245"/>
    </location>
</feature>
<keyword evidence="5 8" id="KW-0812">Transmembrane</keyword>
<dbReference type="EMBL" id="SMGR01000002">
    <property type="protein sequence ID" value="TCL01317.1"/>
    <property type="molecule type" value="Genomic_DNA"/>
</dbReference>
<evidence type="ECO:0000313" key="9">
    <source>
        <dbReference type="EMBL" id="TCL01317.1"/>
    </source>
</evidence>
<gene>
    <name evidence="9" type="ORF">BXY66_2630</name>
</gene>
<dbReference type="Proteomes" id="UP000295673">
    <property type="component" value="Unassembled WGS sequence"/>
</dbReference>
<proteinExistence type="inferred from homology"/>
<dbReference type="PANTHER" id="PTHR30269:SF37">
    <property type="entry name" value="MEMBRANE TRANSPORTER PROTEIN"/>
    <property type="match status" value="1"/>
</dbReference>
<evidence type="ECO:0000256" key="5">
    <source>
        <dbReference type="ARBA" id="ARBA00022692"/>
    </source>
</evidence>
<evidence type="ECO:0000256" key="8">
    <source>
        <dbReference type="RuleBase" id="RU363041"/>
    </source>
</evidence>
<evidence type="ECO:0000256" key="6">
    <source>
        <dbReference type="ARBA" id="ARBA00022989"/>
    </source>
</evidence>
<evidence type="ECO:0000256" key="4">
    <source>
        <dbReference type="ARBA" id="ARBA00022475"/>
    </source>
</evidence>